<feature type="domain" description="N-acetyltransferase" evidence="1">
    <location>
        <begin position="8"/>
        <end position="165"/>
    </location>
</feature>
<proteinExistence type="predicted"/>
<dbReference type="PANTHER" id="PTHR43792:SF1">
    <property type="entry name" value="N-ACETYLTRANSFERASE DOMAIN-CONTAINING PROTEIN"/>
    <property type="match status" value="1"/>
</dbReference>
<dbReference type="PROSITE" id="PS51186">
    <property type="entry name" value="GNAT"/>
    <property type="match status" value="1"/>
</dbReference>
<dbReference type="InterPro" id="IPR000182">
    <property type="entry name" value="GNAT_dom"/>
</dbReference>
<evidence type="ECO:0000313" key="3">
    <source>
        <dbReference type="Proteomes" id="UP001151081"/>
    </source>
</evidence>
<sequence>MTFETSRLLARPLEVSDQGAFHRIWGDPRVIWWGAMPDAAASARKLDEILERVRNMPAGQGWFAVVEKASGVIIGDVVLAPYITASDLELGWHFAFDSWGQGYATEASRGLVRYAFERVNAHRLVADIVPGNLLSMRLAARLGMHRIGDRVRATLPHVVLALDRGEAEAAPWWPDALVSP</sequence>
<reference evidence="2 3" key="1">
    <citation type="submission" date="2021-04" db="EMBL/GenBank/DDBJ databases">
        <title>Genome analysis of Polyangium sp.</title>
        <authorList>
            <person name="Li Y."/>
            <person name="Wang J."/>
        </authorList>
    </citation>
    <scope>NUCLEOTIDE SEQUENCE [LARGE SCALE GENOMIC DNA]</scope>
    <source>
        <strain evidence="2 3">SDU14</strain>
    </source>
</reference>
<evidence type="ECO:0000259" key="1">
    <source>
        <dbReference type="PROSITE" id="PS51186"/>
    </source>
</evidence>
<keyword evidence="3" id="KW-1185">Reference proteome</keyword>
<organism evidence="2 3">
    <name type="scientific">Polyangium jinanense</name>
    <dbReference type="NCBI Taxonomy" id="2829994"/>
    <lineage>
        <taxon>Bacteria</taxon>
        <taxon>Pseudomonadati</taxon>
        <taxon>Myxococcota</taxon>
        <taxon>Polyangia</taxon>
        <taxon>Polyangiales</taxon>
        <taxon>Polyangiaceae</taxon>
        <taxon>Polyangium</taxon>
    </lineage>
</organism>
<protein>
    <submittedName>
        <fullName evidence="2">GNAT family N-acetyltransferase</fullName>
    </submittedName>
</protein>
<gene>
    <name evidence="2" type="ORF">KEG57_19550</name>
</gene>
<dbReference type="InterPro" id="IPR051531">
    <property type="entry name" value="N-acetyltransferase"/>
</dbReference>
<accession>A0A9X3X775</accession>
<dbReference type="RefSeq" id="WP_272422589.1">
    <property type="nucleotide sequence ID" value="NZ_JAGTJJ010000009.1"/>
</dbReference>
<dbReference type="Gene3D" id="3.40.630.30">
    <property type="match status" value="1"/>
</dbReference>
<dbReference type="AlphaFoldDB" id="A0A9X3X775"/>
<dbReference type="SUPFAM" id="SSF55729">
    <property type="entry name" value="Acyl-CoA N-acyltransferases (Nat)"/>
    <property type="match status" value="1"/>
</dbReference>
<dbReference type="GO" id="GO:0016747">
    <property type="term" value="F:acyltransferase activity, transferring groups other than amino-acyl groups"/>
    <property type="evidence" value="ECO:0007669"/>
    <property type="project" value="InterPro"/>
</dbReference>
<dbReference type="InterPro" id="IPR016181">
    <property type="entry name" value="Acyl_CoA_acyltransferase"/>
</dbReference>
<dbReference type="Proteomes" id="UP001151081">
    <property type="component" value="Unassembled WGS sequence"/>
</dbReference>
<dbReference type="Pfam" id="PF13302">
    <property type="entry name" value="Acetyltransf_3"/>
    <property type="match status" value="1"/>
</dbReference>
<dbReference type="PANTHER" id="PTHR43792">
    <property type="entry name" value="GNAT FAMILY, PUTATIVE (AFU_ORTHOLOGUE AFUA_3G00765)-RELATED-RELATED"/>
    <property type="match status" value="1"/>
</dbReference>
<name>A0A9X3X775_9BACT</name>
<evidence type="ECO:0000313" key="2">
    <source>
        <dbReference type="EMBL" id="MDC3982721.1"/>
    </source>
</evidence>
<dbReference type="EMBL" id="JAGTJJ010000009">
    <property type="protein sequence ID" value="MDC3982721.1"/>
    <property type="molecule type" value="Genomic_DNA"/>
</dbReference>
<comment type="caution">
    <text evidence="2">The sequence shown here is derived from an EMBL/GenBank/DDBJ whole genome shotgun (WGS) entry which is preliminary data.</text>
</comment>